<dbReference type="GO" id="GO:0005102">
    <property type="term" value="F:signaling receptor binding"/>
    <property type="evidence" value="ECO:0007669"/>
    <property type="project" value="TreeGrafter"/>
</dbReference>
<reference evidence="6" key="3">
    <citation type="submission" date="2025-09" db="UniProtKB">
        <authorList>
            <consortium name="Ensembl"/>
        </authorList>
    </citation>
    <scope>IDENTIFICATION</scope>
</reference>
<accession>A0A452DLY5</accession>
<dbReference type="EMBL" id="LWLT01000004">
    <property type="status" value="NOT_ANNOTATED_CDS"/>
    <property type="molecule type" value="Genomic_DNA"/>
</dbReference>
<protein>
    <submittedName>
        <fullName evidence="6">Uncharacterized protein</fullName>
    </submittedName>
</protein>
<reference evidence="6 7" key="1">
    <citation type="submission" date="2016-04" db="EMBL/GenBank/DDBJ databases">
        <title>Polished mammalian reference genomes with single-molecule sequencing and chromosome conformation capture applied to the Capra hircus genome.</title>
        <authorList>
            <person name="Bickhart D.M."/>
            <person name="Koren S."/>
            <person name="Rosen B."/>
            <person name="Hastie A."/>
            <person name="Liachko I."/>
            <person name="Sullivan S.T."/>
            <person name="Burton J."/>
            <person name="Sayre B.L."/>
            <person name="Huson H.J."/>
            <person name="Lee J."/>
            <person name="Lam E."/>
            <person name="Kelley C.M."/>
            <person name="Hutchison J.L."/>
            <person name="Zhou Y."/>
            <person name="Sun J."/>
            <person name="Crisa A."/>
            <person name="Schwartz J.C."/>
            <person name="Hammond J.A."/>
            <person name="Schroeder S.G."/>
            <person name="Liu G.E."/>
            <person name="Dunham M."/>
            <person name="Shendure J."/>
            <person name="Sonstegard T.S."/>
            <person name="Phillippy A.M."/>
            <person name="Van Tassell C.P."/>
            <person name="Smith T.P."/>
        </authorList>
    </citation>
    <scope>NUCLEOTIDE SEQUENCE [LARGE SCALE GENOMIC DNA]</scope>
</reference>
<feature type="compositionally biased region" description="Basic and acidic residues" evidence="5">
    <location>
        <begin position="1"/>
        <end position="13"/>
    </location>
</feature>
<dbReference type="InterPro" id="IPR021156">
    <property type="entry name" value="TF_A-like/BEX"/>
</dbReference>
<dbReference type="GO" id="GO:0007165">
    <property type="term" value="P:signal transduction"/>
    <property type="evidence" value="ECO:0007669"/>
    <property type="project" value="TreeGrafter"/>
</dbReference>
<dbReference type="Pfam" id="PF04538">
    <property type="entry name" value="BEX"/>
    <property type="match status" value="1"/>
</dbReference>
<evidence type="ECO:0000256" key="3">
    <source>
        <dbReference type="ARBA" id="ARBA00022490"/>
    </source>
</evidence>
<dbReference type="GO" id="GO:0005829">
    <property type="term" value="C:cytosol"/>
    <property type="evidence" value="ECO:0007669"/>
    <property type="project" value="TreeGrafter"/>
</dbReference>
<dbReference type="PANTHER" id="PTHR19430:SF1">
    <property type="entry name" value="PROTEIN BEX3"/>
    <property type="match status" value="1"/>
</dbReference>
<evidence type="ECO:0000256" key="1">
    <source>
        <dbReference type="ARBA" id="ARBA00004496"/>
    </source>
</evidence>
<dbReference type="PANTHER" id="PTHR19430">
    <property type="entry name" value="PROTEIN BEX1-RELATED"/>
    <property type="match status" value="1"/>
</dbReference>
<dbReference type="Proteomes" id="UP000291000">
    <property type="component" value="Chromosome 3"/>
</dbReference>
<evidence type="ECO:0000256" key="5">
    <source>
        <dbReference type="SAM" id="MobiDB-lite"/>
    </source>
</evidence>
<evidence type="ECO:0000256" key="2">
    <source>
        <dbReference type="ARBA" id="ARBA00010976"/>
    </source>
</evidence>
<dbReference type="AlphaFoldDB" id="A0A452DLY5"/>
<comment type="subcellular location">
    <subcellularLocation>
        <location evidence="1">Cytoplasm</location>
    </subcellularLocation>
</comment>
<dbReference type="Bgee" id="ENSCHIG00000000575">
    <property type="expression patterns" value="Expressed in fallopian tube and 15 other cell types or tissues"/>
</dbReference>
<dbReference type="Ensembl" id="ENSCHIT00000000931.1">
    <property type="protein sequence ID" value="ENSCHIP00000000761.1"/>
    <property type="gene ID" value="ENSCHIG00000000575.1"/>
</dbReference>
<reference evidence="6" key="2">
    <citation type="submission" date="2025-08" db="UniProtKB">
        <authorList>
            <consortium name="Ensembl"/>
        </authorList>
    </citation>
    <scope>IDENTIFICATION</scope>
</reference>
<evidence type="ECO:0000256" key="4">
    <source>
        <dbReference type="ARBA" id="ARBA00022833"/>
    </source>
</evidence>
<name>A0A452DLY5_CAPHI</name>
<organism evidence="6 7">
    <name type="scientific">Capra hircus</name>
    <name type="common">Goat</name>
    <dbReference type="NCBI Taxonomy" id="9925"/>
    <lineage>
        <taxon>Eukaryota</taxon>
        <taxon>Metazoa</taxon>
        <taxon>Chordata</taxon>
        <taxon>Craniata</taxon>
        <taxon>Vertebrata</taxon>
        <taxon>Euteleostomi</taxon>
        <taxon>Mammalia</taxon>
        <taxon>Eutheria</taxon>
        <taxon>Laurasiatheria</taxon>
        <taxon>Artiodactyla</taxon>
        <taxon>Ruminantia</taxon>
        <taxon>Pecora</taxon>
        <taxon>Bovidae</taxon>
        <taxon>Caprinae</taxon>
        <taxon>Capra</taxon>
    </lineage>
</organism>
<evidence type="ECO:0000313" key="6">
    <source>
        <dbReference type="Ensembl" id="ENSCHIP00000000761.1"/>
    </source>
</evidence>
<feature type="region of interest" description="Disordered" evidence="5">
    <location>
        <begin position="1"/>
        <end position="30"/>
    </location>
</feature>
<proteinExistence type="inferred from homology"/>
<evidence type="ECO:0000313" key="7">
    <source>
        <dbReference type="Proteomes" id="UP000291000"/>
    </source>
</evidence>
<keyword evidence="3" id="KW-0963">Cytoplasm</keyword>
<dbReference type="GeneTree" id="ENSGT00940000153412"/>
<dbReference type="InterPro" id="IPR007623">
    <property type="entry name" value="BEX"/>
</dbReference>
<keyword evidence="4" id="KW-0862">Zinc</keyword>
<dbReference type="STRING" id="9925.ENSCHIP00000000761"/>
<sequence length="91" mass="10604">MKNKIGPENEGREQPMQNGEEDSGNNRGQACQLAPNFQRTIPNDDGDRDDMEIFKAEMRKLRELQLRKCLRILMGQLSNHPDHHEECCLWP</sequence>
<comment type="similarity">
    <text evidence="2">Belongs to the BEX family.</text>
</comment>
<keyword evidence="7" id="KW-1185">Reference proteome</keyword>